<keyword evidence="3" id="KW-0479">Metal-binding</keyword>
<dbReference type="PANTHER" id="PTHR12695">
    <property type="entry name" value="GENERAL TRANSCRIPTION FACTOR IIH SUBUNIT 2"/>
    <property type="match status" value="1"/>
</dbReference>
<evidence type="ECO:0000256" key="9">
    <source>
        <dbReference type="ARBA" id="ARBA00023204"/>
    </source>
</evidence>
<evidence type="ECO:0000313" key="13">
    <source>
        <dbReference type="EMBL" id="KAK9805068.1"/>
    </source>
</evidence>
<dbReference type="InterPro" id="IPR013087">
    <property type="entry name" value="Znf_C2H2_type"/>
</dbReference>
<evidence type="ECO:0000256" key="1">
    <source>
        <dbReference type="ARBA" id="ARBA00004123"/>
    </source>
</evidence>
<evidence type="ECO:0000256" key="8">
    <source>
        <dbReference type="ARBA" id="ARBA00023163"/>
    </source>
</evidence>
<feature type="compositionally biased region" description="Acidic residues" evidence="11">
    <location>
        <begin position="390"/>
        <end position="402"/>
    </location>
</feature>
<dbReference type="InterPro" id="IPR007198">
    <property type="entry name" value="Ssl1-like"/>
</dbReference>
<dbReference type="Gene3D" id="3.30.40.10">
    <property type="entry name" value="Zinc/RING finger domain, C3HC4 (zinc finger)"/>
    <property type="match status" value="1"/>
</dbReference>
<dbReference type="Pfam" id="PF04056">
    <property type="entry name" value="Ssl1"/>
    <property type="match status" value="1"/>
</dbReference>
<dbReference type="InterPro" id="IPR004595">
    <property type="entry name" value="TFIIH_C1-like_dom"/>
</dbReference>
<evidence type="ECO:0000256" key="3">
    <source>
        <dbReference type="ARBA" id="ARBA00022723"/>
    </source>
</evidence>
<dbReference type="InterPro" id="IPR013083">
    <property type="entry name" value="Znf_RING/FYVE/PHD"/>
</dbReference>
<comment type="similarity">
    <text evidence="2">Belongs to the GTF2H2 family.</text>
</comment>
<dbReference type="InterPro" id="IPR046349">
    <property type="entry name" value="C1-like_sf"/>
</dbReference>
<evidence type="ECO:0000256" key="11">
    <source>
        <dbReference type="SAM" id="MobiDB-lite"/>
    </source>
</evidence>
<dbReference type="Gene3D" id="3.40.50.1820">
    <property type="entry name" value="alpha/beta hydrolase"/>
    <property type="match status" value="1"/>
</dbReference>
<dbReference type="PANTHER" id="PTHR12695:SF2">
    <property type="entry name" value="GENERAL TRANSCRIPTION FACTOR IIH SUBUNIT 2-RELATED"/>
    <property type="match status" value="1"/>
</dbReference>
<protein>
    <recommendedName>
        <fullName evidence="12">C2H2-type domain-containing protein</fullName>
    </recommendedName>
</protein>
<dbReference type="Pfam" id="PF01764">
    <property type="entry name" value="Lipase_3"/>
    <property type="match status" value="1"/>
</dbReference>
<dbReference type="SUPFAM" id="SSF57889">
    <property type="entry name" value="Cysteine-rich domain"/>
    <property type="match status" value="1"/>
</dbReference>
<dbReference type="GO" id="GO:0000439">
    <property type="term" value="C:transcription factor TFIIH core complex"/>
    <property type="evidence" value="ECO:0007669"/>
    <property type="project" value="InterPro"/>
</dbReference>
<evidence type="ECO:0000256" key="7">
    <source>
        <dbReference type="ARBA" id="ARBA00023015"/>
    </source>
</evidence>
<feature type="region of interest" description="Disordered" evidence="11">
    <location>
        <begin position="383"/>
        <end position="402"/>
    </location>
</feature>
<comment type="subcellular location">
    <subcellularLocation>
        <location evidence="1">Nucleus</location>
    </subcellularLocation>
</comment>
<evidence type="ECO:0000256" key="10">
    <source>
        <dbReference type="ARBA" id="ARBA00023242"/>
    </source>
</evidence>
<keyword evidence="4" id="KW-0227">DNA damage</keyword>
<dbReference type="InterPro" id="IPR002035">
    <property type="entry name" value="VWF_A"/>
</dbReference>
<keyword evidence="7" id="KW-0805">Transcription regulation</keyword>
<dbReference type="SMART" id="SM01047">
    <property type="entry name" value="C1_4"/>
    <property type="match status" value="1"/>
</dbReference>
<name>A0AAW1P4X3_9CHLO</name>
<dbReference type="GO" id="GO:0006357">
    <property type="term" value="P:regulation of transcription by RNA polymerase II"/>
    <property type="evidence" value="ECO:0007669"/>
    <property type="project" value="TreeGrafter"/>
</dbReference>
<keyword evidence="9" id="KW-0234">DNA repair</keyword>
<keyword evidence="8" id="KW-0804">Transcription</keyword>
<evidence type="ECO:0000256" key="5">
    <source>
        <dbReference type="ARBA" id="ARBA00022771"/>
    </source>
</evidence>
<keyword evidence="14" id="KW-1185">Reference proteome</keyword>
<evidence type="ECO:0000313" key="14">
    <source>
        <dbReference type="Proteomes" id="UP001465755"/>
    </source>
</evidence>
<organism evidence="13 14">
    <name type="scientific">Symbiochloris irregularis</name>
    <dbReference type="NCBI Taxonomy" id="706552"/>
    <lineage>
        <taxon>Eukaryota</taxon>
        <taxon>Viridiplantae</taxon>
        <taxon>Chlorophyta</taxon>
        <taxon>core chlorophytes</taxon>
        <taxon>Trebouxiophyceae</taxon>
        <taxon>Trebouxiales</taxon>
        <taxon>Trebouxiaceae</taxon>
        <taxon>Symbiochloris</taxon>
    </lineage>
</organism>
<dbReference type="EMBL" id="JALJOQ010000046">
    <property type="protein sequence ID" value="KAK9805068.1"/>
    <property type="molecule type" value="Genomic_DNA"/>
</dbReference>
<dbReference type="GO" id="GO:0005675">
    <property type="term" value="C:transcription factor TFIIH holo complex"/>
    <property type="evidence" value="ECO:0007669"/>
    <property type="project" value="TreeGrafter"/>
</dbReference>
<dbReference type="GO" id="GO:0006351">
    <property type="term" value="P:DNA-templated transcription"/>
    <property type="evidence" value="ECO:0007669"/>
    <property type="project" value="InterPro"/>
</dbReference>
<evidence type="ECO:0000256" key="4">
    <source>
        <dbReference type="ARBA" id="ARBA00022763"/>
    </source>
</evidence>
<dbReference type="SUPFAM" id="SSF53474">
    <property type="entry name" value="alpha/beta-Hydrolases"/>
    <property type="match status" value="1"/>
</dbReference>
<feature type="domain" description="C2H2-type" evidence="12">
    <location>
        <begin position="780"/>
        <end position="800"/>
    </location>
</feature>
<keyword evidence="5" id="KW-0863">Zinc-finger</keyword>
<dbReference type="SMART" id="SM00327">
    <property type="entry name" value="VWA"/>
    <property type="match status" value="1"/>
</dbReference>
<gene>
    <name evidence="13" type="ORF">WJX73_010881</name>
</gene>
<evidence type="ECO:0000259" key="12">
    <source>
        <dbReference type="PROSITE" id="PS00028"/>
    </source>
</evidence>
<evidence type="ECO:0000256" key="6">
    <source>
        <dbReference type="ARBA" id="ARBA00022833"/>
    </source>
</evidence>
<dbReference type="InterPro" id="IPR029058">
    <property type="entry name" value="AB_hydrolase_fold"/>
</dbReference>
<dbReference type="SUPFAM" id="SSF53300">
    <property type="entry name" value="vWA-like"/>
    <property type="match status" value="1"/>
</dbReference>
<dbReference type="GO" id="GO:0006629">
    <property type="term" value="P:lipid metabolic process"/>
    <property type="evidence" value="ECO:0007669"/>
    <property type="project" value="InterPro"/>
</dbReference>
<dbReference type="GO" id="GO:0008270">
    <property type="term" value="F:zinc ion binding"/>
    <property type="evidence" value="ECO:0007669"/>
    <property type="project" value="UniProtKB-KW"/>
</dbReference>
<dbReference type="AlphaFoldDB" id="A0AAW1P4X3"/>
<dbReference type="InterPro" id="IPR036465">
    <property type="entry name" value="vWFA_dom_sf"/>
</dbReference>
<dbReference type="Pfam" id="PF07975">
    <property type="entry name" value="C1_4"/>
    <property type="match status" value="1"/>
</dbReference>
<keyword evidence="10" id="KW-0539">Nucleus</keyword>
<dbReference type="GO" id="GO:0006289">
    <property type="term" value="P:nucleotide-excision repair"/>
    <property type="evidence" value="ECO:0007669"/>
    <property type="project" value="InterPro"/>
</dbReference>
<reference evidence="13 14" key="1">
    <citation type="journal article" date="2024" name="Nat. Commun.">
        <title>Phylogenomics reveals the evolutionary origins of lichenization in chlorophyte algae.</title>
        <authorList>
            <person name="Puginier C."/>
            <person name="Libourel C."/>
            <person name="Otte J."/>
            <person name="Skaloud P."/>
            <person name="Haon M."/>
            <person name="Grisel S."/>
            <person name="Petersen M."/>
            <person name="Berrin J.G."/>
            <person name="Delaux P.M."/>
            <person name="Dal Grande F."/>
            <person name="Keller J."/>
        </authorList>
    </citation>
    <scope>NUCLEOTIDE SEQUENCE [LARGE SCALE GENOMIC DNA]</scope>
    <source>
        <strain evidence="13 14">SAG 2036</strain>
    </source>
</reference>
<dbReference type="InterPro" id="IPR012170">
    <property type="entry name" value="TFIIH_SSL1/p44"/>
</dbReference>
<comment type="caution">
    <text evidence="13">The sequence shown here is derived from an EMBL/GenBank/DDBJ whole genome shotgun (WGS) entry which is preliminary data.</text>
</comment>
<sequence length="823" mass="90327">MNTDELVFINDVLRAYFPGENYNEKILNFLKIWFTGPDVTNRHTGRTFELPAFVYVLLPLLSRAARNAYLPHAELWHTKDFLSQDWKIHDLKPAAIMGNFRPRAFLATCRERSSVLVIEGTACLPGLCASILADKAIIGGVPCHGGYARGARSVCQAFLELADSLGLLSQIRQGSHKLLIAGHSLGGALAALTHLALNTMDSRVPVQLSVGFGSPPSVWTDERQLAQQRLPDHYVFVHKQDPVPYIHPRGVAEAWVVWWREQLDAAETERIFAGYGRTDAAGMKHVNKLKAKVKDCKKLLRYAKRTAKSYPDLMPAGVVLQLGKAADGCPLHLVEPEETWPIFASPTTKYPAHSQVIGSTTLVQAYIGSTTLVQAYLTLNPTAQQRQPFEDEDEDGGPLEEDEEAAAAYSAFQREFEEDHSWEQLQEDEFGHLVALDVRQEQRAKRQRLLGAAATARIRRGLIRYTLVVIDLSRAASVTDMRGSRIAVMSAVLQAFIRDFFDQNPLSHLGLVRMRNGLAERLTDLSGSPEAHIAKLRSSLDAEGDASLQNALTLCVDSLKTIPPYGHREVLVLLAALTTCDPDNVMDSIAYAKQNRVRVSIVGLAAQMYICSRITEDTGGSYTVAMNEHHLQELVMAHSPPPPTRQADSAASLVRMGFPSRAPEGTKAFVGASAKLASAGFSCPRCKALVEELPCGCHVCGLTLVSSPHLARSYHHLFPLKPFQEMKSVPSSTGTESDPITAQQVSASYCFGCLRNLSEQPEASSSLPSSLSGPGVVLSCPDCHQCFCFECDAFAHEVLHNCPGCECRLQRQKEDAATPMDVH</sequence>
<dbReference type="PROSITE" id="PS00028">
    <property type="entry name" value="ZINC_FINGER_C2H2_1"/>
    <property type="match status" value="1"/>
</dbReference>
<proteinExistence type="inferred from homology"/>
<accession>A0AAW1P4X3</accession>
<dbReference type="Gene3D" id="3.40.50.410">
    <property type="entry name" value="von Willebrand factor, type A domain"/>
    <property type="match status" value="1"/>
</dbReference>
<evidence type="ECO:0000256" key="2">
    <source>
        <dbReference type="ARBA" id="ARBA00006092"/>
    </source>
</evidence>
<dbReference type="Proteomes" id="UP001465755">
    <property type="component" value="Unassembled WGS sequence"/>
</dbReference>
<keyword evidence="6" id="KW-0862">Zinc</keyword>
<dbReference type="FunFam" id="3.40.50.410:FF:000015">
    <property type="entry name" value="General transcription factor IIH subunit 2"/>
    <property type="match status" value="1"/>
</dbReference>
<dbReference type="NCBIfam" id="TIGR00622">
    <property type="entry name" value="ssl1"/>
    <property type="match status" value="1"/>
</dbReference>
<dbReference type="InterPro" id="IPR002921">
    <property type="entry name" value="Fungal_lipase-type"/>
</dbReference>